<sequence>MITTVVVAALALVVGVIGHWVLRGRLEAEEIPALTVRDFVLPLQTLTVFVLAFVLVTAIAAVEADITDDHATAYGRNRLPCTGDGARTRA</sequence>
<keyword evidence="1" id="KW-0812">Transmembrane</keyword>
<reference evidence="2" key="2">
    <citation type="submission" date="2020-09" db="EMBL/GenBank/DDBJ databases">
        <authorList>
            <person name="Sun Q."/>
            <person name="Ohkuma M."/>
        </authorList>
    </citation>
    <scope>NUCLEOTIDE SEQUENCE</scope>
    <source>
        <strain evidence="2">JCM 4784</strain>
    </source>
</reference>
<comment type="caution">
    <text evidence="2">The sequence shown here is derived from an EMBL/GenBank/DDBJ whole genome shotgun (WGS) entry which is preliminary data.</text>
</comment>
<keyword evidence="1" id="KW-0472">Membrane</keyword>
<dbReference type="Proteomes" id="UP000608024">
    <property type="component" value="Unassembled WGS sequence"/>
</dbReference>
<evidence type="ECO:0000313" key="3">
    <source>
        <dbReference type="Proteomes" id="UP000608024"/>
    </source>
</evidence>
<feature type="transmembrane region" description="Helical" evidence="1">
    <location>
        <begin position="42"/>
        <end position="62"/>
    </location>
</feature>
<gene>
    <name evidence="2" type="ORF">GCM10018785_57530</name>
</gene>
<name>A0A919A1A6_9ACTN</name>
<dbReference type="EMBL" id="BNBT01000120">
    <property type="protein sequence ID" value="GHE81959.1"/>
    <property type="molecule type" value="Genomic_DNA"/>
</dbReference>
<keyword evidence="3" id="KW-1185">Reference proteome</keyword>
<reference evidence="2" key="1">
    <citation type="journal article" date="2014" name="Int. J. Syst. Evol. Microbiol.">
        <title>Complete genome sequence of Corynebacterium casei LMG S-19264T (=DSM 44701T), isolated from a smear-ripened cheese.</title>
        <authorList>
            <consortium name="US DOE Joint Genome Institute (JGI-PGF)"/>
            <person name="Walter F."/>
            <person name="Albersmeier A."/>
            <person name="Kalinowski J."/>
            <person name="Ruckert C."/>
        </authorList>
    </citation>
    <scope>NUCLEOTIDE SEQUENCE</scope>
    <source>
        <strain evidence="2">JCM 4784</strain>
    </source>
</reference>
<keyword evidence="1" id="KW-1133">Transmembrane helix</keyword>
<evidence type="ECO:0000313" key="2">
    <source>
        <dbReference type="EMBL" id="GHE81959.1"/>
    </source>
</evidence>
<protein>
    <submittedName>
        <fullName evidence="2">Uncharacterized protein</fullName>
    </submittedName>
</protein>
<evidence type="ECO:0000256" key="1">
    <source>
        <dbReference type="SAM" id="Phobius"/>
    </source>
</evidence>
<dbReference type="AlphaFoldDB" id="A0A919A1A6"/>
<dbReference type="RefSeq" id="WP_190139009.1">
    <property type="nucleotide sequence ID" value="NZ_BNBT01000120.1"/>
</dbReference>
<proteinExistence type="predicted"/>
<organism evidence="2 3">
    <name type="scientific">Streptomyces longispororuber</name>
    <dbReference type="NCBI Taxonomy" id="68230"/>
    <lineage>
        <taxon>Bacteria</taxon>
        <taxon>Bacillati</taxon>
        <taxon>Actinomycetota</taxon>
        <taxon>Actinomycetes</taxon>
        <taxon>Kitasatosporales</taxon>
        <taxon>Streptomycetaceae</taxon>
        <taxon>Streptomyces</taxon>
    </lineage>
</organism>
<accession>A0A919A1A6</accession>